<dbReference type="RefSeq" id="XP_007510693.1">
    <property type="nucleotide sequence ID" value="XM_007510631.1"/>
</dbReference>
<feature type="compositionally biased region" description="Basic residues" evidence="11">
    <location>
        <begin position="95"/>
        <end position="104"/>
    </location>
</feature>
<evidence type="ECO:0000256" key="5">
    <source>
        <dbReference type="ARBA" id="ARBA00022917"/>
    </source>
</evidence>
<proteinExistence type="inferred from homology"/>
<evidence type="ECO:0000259" key="12">
    <source>
        <dbReference type="PROSITE" id="PS51722"/>
    </source>
</evidence>
<dbReference type="FunFam" id="2.40.30.10:FF:000008">
    <property type="entry name" value="Translation initiation factor IF-2"/>
    <property type="match status" value="1"/>
</dbReference>
<gene>
    <name evidence="13" type="ordered locus">Bathy10g03520</name>
</gene>
<dbReference type="GO" id="GO:0003924">
    <property type="term" value="F:GTPase activity"/>
    <property type="evidence" value="ECO:0007669"/>
    <property type="project" value="InterPro"/>
</dbReference>
<dbReference type="InterPro" id="IPR000795">
    <property type="entry name" value="T_Tr_GTP-bd_dom"/>
</dbReference>
<comment type="similarity">
    <text evidence="2">Belongs to the TRAFAC class translation factor GTPase superfamily. Classic translation factor GTPase family. IF-2 subfamily.</text>
</comment>
<dbReference type="GO" id="GO:0005525">
    <property type="term" value="F:GTP binding"/>
    <property type="evidence" value="ECO:0007669"/>
    <property type="project" value="UniProtKB-KW"/>
</dbReference>
<feature type="compositionally biased region" description="Low complexity" evidence="11">
    <location>
        <begin position="60"/>
        <end position="73"/>
    </location>
</feature>
<dbReference type="STRING" id="41875.K8EJM2"/>
<protein>
    <recommendedName>
        <fullName evidence="10">Translation initiation factor IF-2, mitochondrial</fullName>
    </recommendedName>
</protein>
<reference evidence="13 14" key="1">
    <citation type="submission" date="2011-10" db="EMBL/GenBank/DDBJ databases">
        <authorList>
            <person name="Genoscope - CEA"/>
        </authorList>
    </citation>
    <scope>NUCLEOTIDE SEQUENCE [LARGE SCALE GENOMIC DNA]</scope>
    <source>
        <strain evidence="13 14">RCC 1105</strain>
    </source>
</reference>
<comment type="function">
    <text evidence="9">One of the essential components for the initiation of protein synthesis. Protects formylmethionyl-tRNA from spontaneous hydrolysis and promotes its binding to the 30S ribosomal subunits. Also involved in the hydrolysis of GTP during the formation of the 70S ribosomal complex.</text>
</comment>
<keyword evidence="8" id="KW-0342">GTP-binding</keyword>
<dbReference type="PANTHER" id="PTHR43381:SF20">
    <property type="entry name" value="TRANSLATION INITIATION FACTOR IF-2, MITOCHONDRIAL"/>
    <property type="match status" value="1"/>
</dbReference>
<dbReference type="SUPFAM" id="SSF50447">
    <property type="entry name" value="Translation proteins"/>
    <property type="match status" value="2"/>
</dbReference>
<dbReference type="CDD" id="cd03692">
    <property type="entry name" value="mtIF2_IVc"/>
    <property type="match status" value="1"/>
</dbReference>
<dbReference type="InterPro" id="IPR009000">
    <property type="entry name" value="Transl_B-barrel_sf"/>
</dbReference>
<dbReference type="InterPro" id="IPR015760">
    <property type="entry name" value="TIF_IF2"/>
</dbReference>
<dbReference type="OrthoDB" id="361630at2759"/>
<dbReference type="Gene3D" id="2.40.30.10">
    <property type="entry name" value="Translation factors"/>
    <property type="match status" value="2"/>
</dbReference>
<evidence type="ECO:0000256" key="11">
    <source>
        <dbReference type="SAM" id="MobiDB-lite"/>
    </source>
</evidence>
<dbReference type="CDD" id="cd03702">
    <property type="entry name" value="IF2_mtIF2_II"/>
    <property type="match status" value="1"/>
</dbReference>
<evidence type="ECO:0000313" key="13">
    <source>
        <dbReference type="EMBL" id="CCO18226.1"/>
    </source>
</evidence>
<dbReference type="SUPFAM" id="SSF52156">
    <property type="entry name" value="Initiation factor IF2/eIF5b, domain 3"/>
    <property type="match status" value="1"/>
</dbReference>
<dbReference type="InterPro" id="IPR053905">
    <property type="entry name" value="EF-G-like_DII"/>
</dbReference>
<dbReference type="GeneID" id="19013427"/>
<dbReference type="Pfam" id="PF00009">
    <property type="entry name" value="GTP_EFTU"/>
    <property type="match status" value="1"/>
</dbReference>
<dbReference type="InterPro" id="IPR005225">
    <property type="entry name" value="Small_GTP-bd"/>
</dbReference>
<evidence type="ECO:0000256" key="4">
    <source>
        <dbReference type="ARBA" id="ARBA00022741"/>
    </source>
</evidence>
<dbReference type="Gene3D" id="3.40.50.10050">
    <property type="entry name" value="Translation initiation factor IF- 2, domain 3"/>
    <property type="match status" value="1"/>
</dbReference>
<feature type="compositionally biased region" description="Basic and acidic residues" evidence="11">
    <location>
        <begin position="38"/>
        <end position="52"/>
    </location>
</feature>
<dbReference type="eggNOG" id="KOG1145">
    <property type="taxonomic scope" value="Eukaryota"/>
</dbReference>
<evidence type="ECO:0000256" key="3">
    <source>
        <dbReference type="ARBA" id="ARBA00022540"/>
    </source>
</evidence>
<keyword evidence="7" id="KW-0496">Mitochondrion</keyword>
<dbReference type="NCBIfam" id="TIGR00231">
    <property type="entry name" value="small_GTP"/>
    <property type="match status" value="1"/>
</dbReference>
<name>K8EJM2_9CHLO</name>
<dbReference type="InterPro" id="IPR000178">
    <property type="entry name" value="TF_IF2_bacterial-like"/>
</dbReference>
<evidence type="ECO:0000313" key="14">
    <source>
        <dbReference type="Proteomes" id="UP000198341"/>
    </source>
</evidence>
<dbReference type="PROSITE" id="PS51722">
    <property type="entry name" value="G_TR_2"/>
    <property type="match status" value="1"/>
</dbReference>
<dbReference type="InterPro" id="IPR027417">
    <property type="entry name" value="P-loop_NTPase"/>
</dbReference>
<evidence type="ECO:0000256" key="6">
    <source>
        <dbReference type="ARBA" id="ARBA00022946"/>
    </source>
</evidence>
<comment type="subcellular location">
    <subcellularLocation>
        <location evidence="1">Mitochondrion</location>
    </subcellularLocation>
</comment>
<evidence type="ECO:0000256" key="10">
    <source>
        <dbReference type="ARBA" id="ARBA00044200"/>
    </source>
</evidence>
<dbReference type="PRINTS" id="PR00315">
    <property type="entry name" value="ELONGATNFCT"/>
</dbReference>
<dbReference type="KEGG" id="bpg:Bathy10g03520"/>
<dbReference type="PANTHER" id="PTHR43381">
    <property type="entry name" value="TRANSLATION INITIATION FACTOR IF-2-RELATED"/>
    <property type="match status" value="1"/>
</dbReference>
<accession>K8EJM2</accession>
<dbReference type="InterPro" id="IPR044145">
    <property type="entry name" value="IF2_II"/>
</dbReference>
<feature type="compositionally biased region" description="Basic and acidic residues" evidence="11">
    <location>
        <begin position="119"/>
        <end position="141"/>
    </location>
</feature>
<dbReference type="Proteomes" id="UP000198341">
    <property type="component" value="Chromosome 10"/>
</dbReference>
<dbReference type="InterPro" id="IPR023115">
    <property type="entry name" value="TIF_IF2_dom3"/>
</dbReference>
<evidence type="ECO:0000256" key="1">
    <source>
        <dbReference type="ARBA" id="ARBA00004173"/>
    </source>
</evidence>
<evidence type="ECO:0000256" key="8">
    <source>
        <dbReference type="ARBA" id="ARBA00023134"/>
    </source>
</evidence>
<dbReference type="SUPFAM" id="SSF52540">
    <property type="entry name" value="P-loop containing nucleoside triphosphate hydrolases"/>
    <property type="match status" value="1"/>
</dbReference>
<feature type="region of interest" description="Disordered" evidence="11">
    <location>
        <begin position="38"/>
        <end position="141"/>
    </location>
</feature>
<sequence length="811" mass="86986">MFLLSRYKYGRSRQILGRVARTTIGLFEEEEKKFADDDSRKFVSLSRSEKEKERRRRTNNRACSSSSSYSVREFQTSAIAEARPGQNRSPSGAGKPKKFNKKKLPPASVGATEQQQNRGGDERGGDKAQKTETEGAADKSKQPFTSVYRKIKVVGKGTVRKKVERVVEKKEVKAKAAVERRHVRINEGSTVNEIAKAFGIESEQIIKLLEALGDSTSLSIEESVAADSIELIAAELDVDITIINNNDSSSSGSSSSSRDSSAVMKKRRPTVCVMGHVDHGKTSLLDALRNASVADGEAGGITQHIGAFVVTLPEFNNSDNSLGELTFLDTPGHAAFSAMRQRGASITDIVVLVVAADDGVMPQTKEACAHARVAKVPIVVALTKCDKHNADPDSMEMQVASDLGLELEKFGGNVQVVRVSAHTGEGLKELSEALLLESELIDLDTKMDKSLVHGAALEARLDKGRGPIVNAVLKRGTLEVGDFVLCGSSWGKVRSLRNAKGEELKSVEPGDPFEMMGLKTVPNAGDAIQSVPSEERARRLSEAREERLERIRLQSADVTGTSSITSVLSGRGGDNSGGNDETIDDGYQELNLIVKADVQGTAEAVRDSVVGLGTGKVGVKVVFTGAGQISEGDVQLAGAINAPILGFNVREPNKSLQSLAKSKGVQIVRQNVIYRLLDEVGAMLSLKAPMEEYEEIVGEADIVQIFDMTGTKKNNASLVAGCVVSIGSIKSTEKFRILRDGVPIHEEGALFSCSSIRRHRLEVESVGKGTDCGVSLDDITDFQVGDTIQCITIGRRPVAAVKVATGGAKVQ</sequence>
<feature type="domain" description="Tr-type G" evidence="12">
    <location>
        <begin position="266"/>
        <end position="444"/>
    </location>
</feature>
<keyword evidence="6" id="KW-0809">Transit peptide</keyword>
<evidence type="ECO:0000256" key="9">
    <source>
        <dbReference type="ARBA" id="ARBA00025162"/>
    </source>
</evidence>
<dbReference type="InterPro" id="IPR036925">
    <property type="entry name" value="TIF_IF2_dom3_sf"/>
</dbReference>
<keyword evidence="4" id="KW-0547">Nucleotide-binding</keyword>
<dbReference type="Gene3D" id="3.40.50.300">
    <property type="entry name" value="P-loop containing nucleotide triphosphate hydrolases"/>
    <property type="match status" value="1"/>
</dbReference>
<dbReference type="FunFam" id="3.40.50.300:FF:000019">
    <property type="entry name" value="Translation initiation factor IF-2"/>
    <property type="match status" value="1"/>
</dbReference>
<dbReference type="FunFam" id="3.40.50.10050:FF:000001">
    <property type="entry name" value="Translation initiation factor IF-2"/>
    <property type="match status" value="1"/>
</dbReference>
<evidence type="ECO:0000256" key="7">
    <source>
        <dbReference type="ARBA" id="ARBA00023128"/>
    </source>
</evidence>
<dbReference type="AlphaFoldDB" id="K8EJM2"/>
<dbReference type="CDD" id="cd01887">
    <property type="entry name" value="IF2_eIF5B"/>
    <property type="match status" value="1"/>
</dbReference>
<keyword evidence="5" id="KW-0648">Protein biosynthesis</keyword>
<dbReference type="Pfam" id="PF22042">
    <property type="entry name" value="EF-G_D2"/>
    <property type="match status" value="1"/>
</dbReference>
<dbReference type="Pfam" id="PF11987">
    <property type="entry name" value="IF-2"/>
    <property type="match status" value="1"/>
</dbReference>
<keyword evidence="14" id="KW-1185">Reference proteome</keyword>
<dbReference type="GO" id="GO:0003743">
    <property type="term" value="F:translation initiation factor activity"/>
    <property type="evidence" value="ECO:0007669"/>
    <property type="project" value="UniProtKB-KW"/>
</dbReference>
<dbReference type="HAMAP" id="MF_00100_B">
    <property type="entry name" value="IF_2_B"/>
    <property type="match status" value="1"/>
</dbReference>
<organism evidence="13 14">
    <name type="scientific">Bathycoccus prasinos</name>
    <dbReference type="NCBI Taxonomy" id="41875"/>
    <lineage>
        <taxon>Eukaryota</taxon>
        <taxon>Viridiplantae</taxon>
        <taxon>Chlorophyta</taxon>
        <taxon>Mamiellophyceae</taxon>
        <taxon>Mamiellales</taxon>
        <taxon>Bathycoccaceae</taxon>
        <taxon>Bathycoccus</taxon>
    </lineage>
</organism>
<dbReference type="GO" id="GO:0005739">
    <property type="term" value="C:mitochondrion"/>
    <property type="evidence" value="ECO:0007669"/>
    <property type="project" value="UniProtKB-SubCell"/>
</dbReference>
<dbReference type="EMBL" id="FO082269">
    <property type="protein sequence ID" value="CCO18226.1"/>
    <property type="molecule type" value="Genomic_DNA"/>
</dbReference>
<dbReference type="NCBIfam" id="TIGR00487">
    <property type="entry name" value="IF-2"/>
    <property type="match status" value="1"/>
</dbReference>
<keyword evidence="3 13" id="KW-0396">Initiation factor</keyword>
<feature type="region of interest" description="Disordered" evidence="11">
    <location>
        <begin position="563"/>
        <end position="582"/>
    </location>
</feature>
<evidence type="ECO:0000256" key="2">
    <source>
        <dbReference type="ARBA" id="ARBA00007733"/>
    </source>
</evidence>